<keyword evidence="2" id="KW-0732">Signal</keyword>
<protein>
    <submittedName>
        <fullName evidence="3">Uncharacterized protein</fullName>
    </submittedName>
</protein>
<keyword evidence="1" id="KW-0812">Transmembrane</keyword>
<feature type="chain" id="PRO_5031051732" evidence="2">
    <location>
        <begin position="19"/>
        <end position="393"/>
    </location>
</feature>
<dbReference type="AlphaFoldDB" id="A0A7S1Z0H3"/>
<feature type="signal peptide" evidence="2">
    <location>
        <begin position="1"/>
        <end position="18"/>
    </location>
</feature>
<evidence type="ECO:0000313" key="3">
    <source>
        <dbReference type="EMBL" id="CAD9324919.1"/>
    </source>
</evidence>
<evidence type="ECO:0000256" key="1">
    <source>
        <dbReference type="SAM" id="Phobius"/>
    </source>
</evidence>
<keyword evidence="1" id="KW-0472">Membrane</keyword>
<gene>
    <name evidence="3" type="ORF">DBRI1063_LOCUS8352</name>
</gene>
<evidence type="ECO:0000256" key="2">
    <source>
        <dbReference type="SAM" id="SignalP"/>
    </source>
</evidence>
<accession>A0A7S1Z0H3</accession>
<reference evidence="3" key="1">
    <citation type="submission" date="2021-01" db="EMBL/GenBank/DDBJ databases">
        <authorList>
            <person name="Corre E."/>
            <person name="Pelletier E."/>
            <person name="Niang G."/>
            <person name="Scheremetjew M."/>
            <person name="Finn R."/>
            <person name="Kale V."/>
            <person name="Holt S."/>
            <person name="Cochrane G."/>
            <person name="Meng A."/>
            <person name="Brown T."/>
            <person name="Cohen L."/>
        </authorList>
    </citation>
    <scope>NUCLEOTIDE SEQUENCE</scope>
    <source>
        <strain evidence="3">Pop2</strain>
    </source>
</reference>
<name>A0A7S1Z0H3_9STRA</name>
<keyword evidence="1" id="KW-1133">Transmembrane helix</keyword>
<proteinExistence type="predicted"/>
<feature type="transmembrane region" description="Helical" evidence="1">
    <location>
        <begin position="359"/>
        <end position="381"/>
    </location>
</feature>
<sequence>MLFRVSLLSALLVGDAAAKVINKANGSIRANSNMGKKLMSKARRLEDGDADADDIGWMVNYEIKFDSCHAMTQYGGEDGGGEESNLYTQRIVKYRLCPAGECSSSCAKGGEYVVDMMTYVEAYNEYVEESKEQACEQVAENCDCENANDDEACEAECYSDAGLDYCVDQEGDAFELDRYLECAEIEAGEANNDDYNNGYNYNYKKENGACPNNQDNRANYVNEDGELQFFAGMYCDSERGGKGENIFLGAFLEETCSYAAPEITYQCLNGGVELPFSASTGESVVKDDCISCQEIDVNADDDGGDPEVLQLCEEPYERAGKCETGMEGPYYLRELECDFIQNVESRFSNSSQSGGWSPAIAWAWFFAISAVFVGAIAYNFYEKLQRKNVNLAA</sequence>
<dbReference type="EMBL" id="HBGN01013058">
    <property type="protein sequence ID" value="CAD9324919.1"/>
    <property type="molecule type" value="Transcribed_RNA"/>
</dbReference>
<organism evidence="3">
    <name type="scientific">Ditylum brightwellii</name>
    <dbReference type="NCBI Taxonomy" id="49249"/>
    <lineage>
        <taxon>Eukaryota</taxon>
        <taxon>Sar</taxon>
        <taxon>Stramenopiles</taxon>
        <taxon>Ochrophyta</taxon>
        <taxon>Bacillariophyta</taxon>
        <taxon>Mediophyceae</taxon>
        <taxon>Lithodesmiophycidae</taxon>
        <taxon>Lithodesmiales</taxon>
        <taxon>Lithodesmiaceae</taxon>
        <taxon>Ditylum</taxon>
    </lineage>
</organism>